<keyword evidence="1" id="KW-0479">Metal-binding</keyword>
<evidence type="ECO:0000256" key="3">
    <source>
        <dbReference type="ARBA" id="ARBA00022833"/>
    </source>
</evidence>
<dbReference type="FunFam" id="3.30.160.60:FF:000446">
    <property type="entry name" value="Zinc finger protein"/>
    <property type="match status" value="1"/>
</dbReference>
<evidence type="ECO:0000259" key="6">
    <source>
        <dbReference type="PROSITE" id="PS50157"/>
    </source>
</evidence>
<keyword evidence="2 4" id="KW-0863">Zinc-finger</keyword>
<protein>
    <recommendedName>
        <fullName evidence="6">C2H2-type domain-containing protein</fullName>
    </recommendedName>
</protein>
<proteinExistence type="predicted"/>
<evidence type="ECO:0000256" key="2">
    <source>
        <dbReference type="ARBA" id="ARBA00022771"/>
    </source>
</evidence>
<accession>C3YFJ5</accession>
<dbReference type="PROSITE" id="PS00028">
    <property type="entry name" value="ZINC_FINGER_C2H2_1"/>
    <property type="match status" value="1"/>
</dbReference>
<dbReference type="PROSITE" id="PS50157">
    <property type="entry name" value="ZINC_FINGER_C2H2_2"/>
    <property type="match status" value="1"/>
</dbReference>
<dbReference type="Gene3D" id="3.30.160.60">
    <property type="entry name" value="Classic Zinc Finger"/>
    <property type="match status" value="1"/>
</dbReference>
<sequence>MARPGDDDFEWSDFDFSDFEDDFSEIEYEEADSEIDDPSEEADTNVVAASGHGKKLYPCDECDKKYERAGNLSRHKREKHAKPGATDASQHRLELCDRTVHGRGNGNSGNDGVVTRLEGDNLTITLCTTLTEPGSAAKNIPSLKRYQRLQGSIYGYFSNSACRQARLIYNEIPRRSVDAEMKIQKRDTEKN</sequence>
<dbReference type="AlphaFoldDB" id="C3YFJ5"/>
<evidence type="ECO:0000256" key="4">
    <source>
        <dbReference type="PROSITE-ProRule" id="PRU00042"/>
    </source>
</evidence>
<keyword evidence="3" id="KW-0862">Zinc</keyword>
<dbReference type="InParanoid" id="C3YFJ5"/>
<feature type="region of interest" description="Disordered" evidence="5">
    <location>
        <begin position="70"/>
        <end position="89"/>
    </location>
</feature>
<feature type="region of interest" description="Disordered" evidence="5">
    <location>
        <begin position="28"/>
        <end position="49"/>
    </location>
</feature>
<dbReference type="EMBL" id="GG666509">
    <property type="protein sequence ID" value="EEN60958.1"/>
    <property type="molecule type" value="Genomic_DNA"/>
</dbReference>
<feature type="domain" description="C2H2-type" evidence="6">
    <location>
        <begin position="57"/>
        <end position="85"/>
    </location>
</feature>
<evidence type="ECO:0000313" key="7">
    <source>
        <dbReference type="EMBL" id="EEN60958.1"/>
    </source>
</evidence>
<name>C3YFJ5_BRAFL</name>
<dbReference type="GO" id="GO:0008270">
    <property type="term" value="F:zinc ion binding"/>
    <property type="evidence" value="ECO:0007669"/>
    <property type="project" value="UniProtKB-KW"/>
</dbReference>
<feature type="compositionally biased region" description="Acidic residues" evidence="5">
    <location>
        <begin position="28"/>
        <end position="43"/>
    </location>
</feature>
<organism>
    <name type="scientific">Branchiostoma floridae</name>
    <name type="common">Florida lancelet</name>
    <name type="synonym">Amphioxus</name>
    <dbReference type="NCBI Taxonomy" id="7739"/>
    <lineage>
        <taxon>Eukaryota</taxon>
        <taxon>Metazoa</taxon>
        <taxon>Chordata</taxon>
        <taxon>Cephalochordata</taxon>
        <taxon>Leptocardii</taxon>
        <taxon>Amphioxiformes</taxon>
        <taxon>Branchiostomatidae</taxon>
        <taxon>Branchiostoma</taxon>
    </lineage>
</organism>
<feature type="compositionally biased region" description="Basic residues" evidence="5">
    <location>
        <begin position="73"/>
        <end position="82"/>
    </location>
</feature>
<reference evidence="7" key="1">
    <citation type="journal article" date="2008" name="Nature">
        <title>The amphioxus genome and the evolution of the chordate karyotype.</title>
        <authorList>
            <consortium name="US DOE Joint Genome Institute (JGI-PGF)"/>
            <person name="Putnam N.H."/>
            <person name="Butts T."/>
            <person name="Ferrier D.E.K."/>
            <person name="Furlong R.F."/>
            <person name="Hellsten U."/>
            <person name="Kawashima T."/>
            <person name="Robinson-Rechavi M."/>
            <person name="Shoguchi E."/>
            <person name="Terry A."/>
            <person name="Yu J.-K."/>
            <person name="Benito-Gutierrez E.L."/>
            <person name="Dubchak I."/>
            <person name="Garcia-Fernandez J."/>
            <person name="Gibson-Brown J.J."/>
            <person name="Grigoriev I.V."/>
            <person name="Horton A.C."/>
            <person name="de Jong P.J."/>
            <person name="Jurka J."/>
            <person name="Kapitonov V.V."/>
            <person name="Kohara Y."/>
            <person name="Kuroki Y."/>
            <person name="Lindquist E."/>
            <person name="Lucas S."/>
            <person name="Osoegawa K."/>
            <person name="Pennacchio L.A."/>
            <person name="Salamov A.A."/>
            <person name="Satou Y."/>
            <person name="Sauka-Spengler T."/>
            <person name="Schmutz J."/>
            <person name="Shin-I T."/>
            <person name="Toyoda A."/>
            <person name="Bronner-Fraser M."/>
            <person name="Fujiyama A."/>
            <person name="Holland L.Z."/>
            <person name="Holland P.W.H."/>
            <person name="Satoh N."/>
            <person name="Rokhsar D.S."/>
        </authorList>
    </citation>
    <scope>NUCLEOTIDE SEQUENCE [LARGE SCALE GENOMIC DNA]</scope>
    <source>
        <strain evidence="7">S238N-H82</strain>
        <tissue evidence="7">Testes</tissue>
    </source>
</reference>
<evidence type="ECO:0000256" key="1">
    <source>
        <dbReference type="ARBA" id="ARBA00022723"/>
    </source>
</evidence>
<gene>
    <name evidence="7" type="ORF">BRAFLDRAFT_92588</name>
</gene>
<dbReference type="InterPro" id="IPR013087">
    <property type="entry name" value="Znf_C2H2_type"/>
</dbReference>
<dbReference type="SUPFAM" id="SSF57667">
    <property type="entry name" value="beta-beta-alpha zinc fingers"/>
    <property type="match status" value="1"/>
</dbReference>
<dbReference type="InterPro" id="IPR036236">
    <property type="entry name" value="Znf_C2H2_sf"/>
</dbReference>
<dbReference type="SMART" id="SM00355">
    <property type="entry name" value="ZnF_C2H2"/>
    <property type="match status" value="1"/>
</dbReference>
<evidence type="ECO:0000256" key="5">
    <source>
        <dbReference type="SAM" id="MobiDB-lite"/>
    </source>
</evidence>